<proteinExistence type="predicted"/>
<comment type="caution">
    <text evidence="2">The sequence shown here is derived from an EMBL/GenBank/DDBJ whole genome shotgun (WGS) entry which is preliminary data.</text>
</comment>
<feature type="region of interest" description="Disordered" evidence="1">
    <location>
        <begin position="99"/>
        <end position="128"/>
    </location>
</feature>
<protein>
    <submittedName>
        <fullName evidence="2">Uncharacterized protein</fullName>
    </submittedName>
</protein>
<reference evidence="2" key="1">
    <citation type="submission" date="2020-04" db="EMBL/GenBank/DDBJ databases">
        <authorList>
            <person name="Alioto T."/>
            <person name="Alioto T."/>
            <person name="Gomez Garrido J."/>
        </authorList>
    </citation>
    <scope>NUCLEOTIDE SEQUENCE</scope>
    <source>
        <strain evidence="2">A484AB</strain>
    </source>
</reference>
<sequence length="299" mass="33844">MKNESSLDFAKNIISNESDEEILRCITRHEIEENLSWAGYGEGTTRVEPVHNGAIEYQARASKGVLENVKLNDLGVREMIVEMLTNQLLNLNTVDANIDPSSQVSKEPAPKVSKKQKKSQKKKMKAKEGIELAEKNASRLVKNMLSLPANVVGASMSKTDNNYYYVVKAFPGANLSDMEDFVSNFKSNCRFITESDDPDKGRLANYCVTLYVTLSQQLLVTFRCGDVRPNEYGTPVDERCNSGEERNYLLHFGISRSEIWTFGVDQKILKVVKPFIALKPDADIKEFHETILYVQIYRQ</sequence>
<dbReference type="EMBL" id="CACRXK020004048">
    <property type="protein sequence ID" value="CAB4001285.1"/>
    <property type="molecule type" value="Genomic_DNA"/>
</dbReference>
<organism evidence="2 3">
    <name type="scientific">Paramuricea clavata</name>
    <name type="common">Red gorgonian</name>
    <name type="synonym">Violescent sea-whip</name>
    <dbReference type="NCBI Taxonomy" id="317549"/>
    <lineage>
        <taxon>Eukaryota</taxon>
        <taxon>Metazoa</taxon>
        <taxon>Cnidaria</taxon>
        <taxon>Anthozoa</taxon>
        <taxon>Octocorallia</taxon>
        <taxon>Malacalcyonacea</taxon>
        <taxon>Plexauridae</taxon>
        <taxon>Paramuricea</taxon>
    </lineage>
</organism>
<evidence type="ECO:0000313" key="3">
    <source>
        <dbReference type="Proteomes" id="UP001152795"/>
    </source>
</evidence>
<dbReference type="AlphaFoldDB" id="A0A7D9I8W7"/>
<dbReference type="Proteomes" id="UP001152795">
    <property type="component" value="Unassembled WGS sequence"/>
</dbReference>
<dbReference type="OrthoDB" id="10072345at2759"/>
<accession>A0A7D9I8W7</accession>
<evidence type="ECO:0000313" key="2">
    <source>
        <dbReference type="EMBL" id="CAB4001285.1"/>
    </source>
</evidence>
<keyword evidence="3" id="KW-1185">Reference proteome</keyword>
<gene>
    <name evidence="2" type="ORF">PACLA_8A024604</name>
</gene>
<feature type="compositionally biased region" description="Basic residues" evidence="1">
    <location>
        <begin position="112"/>
        <end position="125"/>
    </location>
</feature>
<evidence type="ECO:0000256" key="1">
    <source>
        <dbReference type="SAM" id="MobiDB-lite"/>
    </source>
</evidence>
<name>A0A7D9I8W7_PARCT</name>